<reference evidence="2" key="1">
    <citation type="submission" date="2013-02" db="EMBL/GenBank/DDBJ databases">
        <authorList>
            <person name="Hughes D."/>
        </authorList>
    </citation>
    <scope>NUCLEOTIDE SEQUENCE</scope>
    <source>
        <strain>Durham</strain>
        <strain evidence="2">NC isolate 2 -- Noor lab</strain>
    </source>
</reference>
<accession>T1GS27</accession>
<dbReference type="Proteomes" id="UP000015102">
    <property type="component" value="Unassembled WGS sequence"/>
</dbReference>
<sequence>MFVLPHMFSNRGFEHFTFLAIVEVFLESCFDEKNCIHFNLEDVRKHQPEKTALITPNDPSQLTLTIVSFPGLQDTKQK</sequence>
<keyword evidence="2" id="KW-1185">Reference proteome</keyword>
<dbReference type="EnsemblMetazoa" id="MESCA006475-RA">
    <property type="protein sequence ID" value="MESCA006475-PA"/>
    <property type="gene ID" value="MESCA006475"/>
</dbReference>
<evidence type="ECO:0000313" key="1">
    <source>
        <dbReference type="EnsemblMetazoa" id="MESCA006475-PA"/>
    </source>
</evidence>
<dbReference type="AlphaFoldDB" id="T1GS27"/>
<evidence type="ECO:0000313" key="2">
    <source>
        <dbReference type="Proteomes" id="UP000015102"/>
    </source>
</evidence>
<dbReference type="EMBL" id="CAQQ02050170">
    <property type="status" value="NOT_ANNOTATED_CDS"/>
    <property type="molecule type" value="Genomic_DNA"/>
</dbReference>
<organism evidence="1 2">
    <name type="scientific">Megaselia scalaris</name>
    <name type="common">Humpbacked fly</name>
    <name type="synonym">Phora scalaris</name>
    <dbReference type="NCBI Taxonomy" id="36166"/>
    <lineage>
        <taxon>Eukaryota</taxon>
        <taxon>Metazoa</taxon>
        <taxon>Ecdysozoa</taxon>
        <taxon>Arthropoda</taxon>
        <taxon>Hexapoda</taxon>
        <taxon>Insecta</taxon>
        <taxon>Pterygota</taxon>
        <taxon>Neoptera</taxon>
        <taxon>Endopterygota</taxon>
        <taxon>Diptera</taxon>
        <taxon>Brachycera</taxon>
        <taxon>Muscomorpha</taxon>
        <taxon>Platypezoidea</taxon>
        <taxon>Phoridae</taxon>
        <taxon>Megaseliini</taxon>
        <taxon>Megaselia</taxon>
    </lineage>
</organism>
<proteinExistence type="predicted"/>
<dbReference type="HOGENOM" id="CLU_2624814_0_0_1"/>
<protein>
    <submittedName>
        <fullName evidence="1">Uncharacterized protein</fullName>
    </submittedName>
</protein>
<name>T1GS27_MEGSC</name>
<reference evidence="1" key="2">
    <citation type="submission" date="2015-06" db="UniProtKB">
        <authorList>
            <consortium name="EnsemblMetazoa"/>
        </authorList>
    </citation>
    <scope>IDENTIFICATION</scope>
</reference>
<dbReference type="EMBL" id="CAQQ02050169">
    <property type="status" value="NOT_ANNOTATED_CDS"/>
    <property type="molecule type" value="Genomic_DNA"/>
</dbReference>